<accession>A0A916RLQ3</accession>
<dbReference type="GO" id="GO:0017004">
    <property type="term" value="P:cytochrome complex assembly"/>
    <property type="evidence" value="ECO:0007669"/>
    <property type="project" value="TreeGrafter"/>
</dbReference>
<name>A0A916RLQ3_9HYPH</name>
<comment type="cofactor">
    <cofactor evidence="1">
        <name>heme</name>
        <dbReference type="ChEBI" id="CHEBI:30413"/>
    </cofactor>
</comment>
<evidence type="ECO:0000256" key="3">
    <source>
        <dbReference type="ARBA" id="ARBA00004429"/>
    </source>
</evidence>
<evidence type="ECO:0000256" key="1">
    <source>
        <dbReference type="ARBA" id="ARBA00001971"/>
    </source>
</evidence>
<keyword evidence="12 18" id="KW-0812">Transmembrane</keyword>
<dbReference type="GO" id="GO:0006099">
    <property type="term" value="P:tricarboxylic acid cycle"/>
    <property type="evidence" value="ECO:0007669"/>
    <property type="project" value="UniProtKB-KW"/>
</dbReference>
<dbReference type="Pfam" id="PF01127">
    <property type="entry name" value="Sdh_cyt"/>
    <property type="match status" value="1"/>
</dbReference>
<dbReference type="RefSeq" id="WP_188720180.1">
    <property type="nucleotide sequence ID" value="NZ_BMIF01000003.1"/>
</dbReference>
<reference evidence="19" key="2">
    <citation type="submission" date="2020-09" db="EMBL/GenBank/DDBJ databases">
        <authorList>
            <person name="Sun Q."/>
            <person name="Zhou Y."/>
        </authorList>
    </citation>
    <scope>NUCLEOTIDE SEQUENCE</scope>
    <source>
        <strain evidence="19">CGMCC 1.15320</strain>
    </source>
</reference>
<feature type="transmembrane region" description="Helical" evidence="18">
    <location>
        <begin position="29"/>
        <end position="48"/>
    </location>
</feature>
<evidence type="ECO:0000256" key="18">
    <source>
        <dbReference type="SAM" id="Phobius"/>
    </source>
</evidence>
<evidence type="ECO:0000256" key="2">
    <source>
        <dbReference type="ARBA" id="ARBA00004050"/>
    </source>
</evidence>
<comment type="function">
    <text evidence="2">Membrane-anchoring subunit of succinate dehydrogenase (SDH).</text>
</comment>
<dbReference type="PANTHER" id="PTHR38689">
    <property type="entry name" value="SUCCINATE DEHYDROGENASE HYDROPHOBIC MEMBRANE ANCHOR SUBUNIT"/>
    <property type="match status" value="1"/>
</dbReference>
<evidence type="ECO:0000256" key="4">
    <source>
        <dbReference type="ARBA" id="ARBA00005163"/>
    </source>
</evidence>
<keyword evidence="17 18" id="KW-0472">Membrane</keyword>
<dbReference type="GO" id="GO:0005886">
    <property type="term" value="C:plasma membrane"/>
    <property type="evidence" value="ECO:0007669"/>
    <property type="project" value="UniProtKB-SubCell"/>
</dbReference>
<reference evidence="19" key="1">
    <citation type="journal article" date="2014" name="Int. J. Syst. Evol. Microbiol.">
        <title>Complete genome sequence of Corynebacterium casei LMG S-19264T (=DSM 44701T), isolated from a smear-ripened cheese.</title>
        <authorList>
            <consortium name="US DOE Joint Genome Institute (JGI-PGF)"/>
            <person name="Walter F."/>
            <person name="Albersmeier A."/>
            <person name="Kalinowski J."/>
            <person name="Ruckert C."/>
        </authorList>
    </citation>
    <scope>NUCLEOTIDE SEQUENCE</scope>
    <source>
        <strain evidence="19">CGMCC 1.15320</strain>
    </source>
</reference>
<dbReference type="GO" id="GO:0046872">
    <property type="term" value="F:metal ion binding"/>
    <property type="evidence" value="ECO:0007669"/>
    <property type="project" value="UniProtKB-KW"/>
</dbReference>
<dbReference type="Gene3D" id="1.20.1300.10">
    <property type="entry name" value="Fumarate reductase/succinate dehydrogenase, transmembrane subunit"/>
    <property type="match status" value="1"/>
</dbReference>
<evidence type="ECO:0000256" key="7">
    <source>
        <dbReference type="ARBA" id="ARBA00022448"/>
    </source>
</evidence>
<dbReference type="EMBL" id="BMIF01000003">
    <property type="protein sequence ID" value="GGA60920.1"/>
    <property type="molecule type" value="Genomic_DNA"/>
</dbReference>
<dbReference type="CDD" id="cd03495">
    <property type="entry name" value="SQR_TypeC_SdhD_like"/>
    <property type="match status" value="1"/>
</dbReference>
<evidence type="ECO:0000256" key="5">
    <source>
        <dbReference type="ARBA" id="ARBA00011558"/>
    </source>
</evidence>
<dbReference type="InterPro" id="IPR034804">
    <property type="entry name" value="SQR/QFR_C/D"/>
</dbReference>
<evidence type="ECO:0000256" key="17">
    <source>
        <dbReference type="ARBA" id="ARBA00023136"/>
    </source>
</evidence>
<keyword evidence="13" id="KW-0479">Metal-binding</keyword>
<comment type="subcellular location">
    <subcellularLocation>
        <location evidence="3">Cell inner membrane</location>
        <topology evidence="3">Multi-pass membrane protein</topology>
    </subcellularLocation>
</comment>
<keyword evidence="15 18" id="KW-1133">Transmembrane helix</keyword>
<evidence type="ECO:0000256" key="12">
    <source>
        <dbReference type="ARBA" id="ARBA00022692"/>
    </source>
</evidence>
<feature type="transmembrane region" description="Helical" evidence="18">
    <location>
        <begin position="60"/>
        <end position="77"/>
    </location>
</feature>
<keyword evidence="16" id="KW-0408">Iron</keyword>
<keyword evidence="8" id="KW-1003">Cell membrane</keyword>
<evidence type="ECO:0000313" key="19">
    <source>
        <dbReference type="EMBL" id="GGA60920.1"/>
    </source>
</evidence>
<evidence type="ECO:0000256" key="8">
    <source>
        <dbReference type="ARBA" id="ARBA00022475"/>
    </source>
</evidence>
<comment type="caution">
    <text evidence="19">The sequence shown here is derived from an EMBL/GenBank/DDBJ whole genome shotgun (WGS) entry which is preliminary data.</text>
</comment>
<evidence type="ECO:0000256" key="14">
    <source>
        <dbReference type="ARBA" id="ARBA00022982"/>
    </source>
</evidence>
<keyword evidence="7" id="KW-0813">Transport</keyword>
<evidence type="ECO:0000256" key="6">
    <source>
        <dbReference type="ARBA" id="ARBA00019425"/>
    </source>
</evidence>
<evidence type="ECO:0000313" key="20">
    <source>
        <dbReference type="Proteomes" id="UP000636264"/>
    </source>
</evidence>
<dbReference type="NCBIfam" id="TIGR02968">
    <property type="entry name" value="succ_dehyd_anc"/>
    <property type="match status" value="1"/>
</dbReference>
<comment type="subunit">
    <text evidence="5">Part of an enzyme complex containing four subunits: a flavoprotein, an iron-sulfur protein, plus two membrane-anchoring proteins, SdhC and SdhD.</text>
</comment>
<dbReference type="InterPro" id="IPR014312">
    <property type="entry name" value="Succ_DH_anchor"/>
</dbReference>
<evidence type="ECO:0000256" key="11">
    <source>
        <dbReference type="ARBA" id="ARBA00022617"/>
    </source>
</evidence>
<evidence type="ECO:0000256" key="9">
    <source>
        <dbReference type="ARBA" id="ARBA00022519"/>
    </source>
</evidence>
<dbReference type="InterPro" id="IPR000701">
    <property type="entry name" value="SuccDH_FuR_B_TM-su"/>
</dbReference>
<keyword evidence="14" id="KW-0249">Electron transport</keyword>
<evidence type="ECO:0000256" key="10">
    <source>
        <dbReference type="ARBA" id="ARBA00022532"/>
    </source>
</evidence>
<keyword evidence="10" id="KW-0816">Tricarboxylic acid cycle</keyword>
<dbReference type="SUPFAM" id="SSF81343">
    <property type="entry name" value="Fumarate reductase respiratory complex transmembrane subunits"/>
    <property type="match status" value="1"/>
</dbReference>
<dbReference type="GO" id="GO:0020037">
    <property type="term" value="F:heme binding"/>
    <property type="evidence" value="ECO:0007669"/>
    <property type="project" value="InterPro"/>
</dbReference>
<dbReference type="Proteomes" id="UP000636264">
    <property type="component" value="Unassembled WGS sequence"/>
</dbReference>
<sequence>MSNLKTPLKRARGLGSAKMGTEHFWQQRLTAIANIPLVLFFLAFVVSHTGASYEDVRASLAHPVVAILILFAFLSVLKHMRIGMQVIIEDYVHGPSKYVLIILNTFYPIVVGAIALYGLVKIAFGG</sequence>
<evidence type="ECO:0000256" key="15">
    <source>
        <dbReference type="ARBA" id="ARBA00022989"/>
    </source>
</evidence>
<evidence type="ECO:0000256" key="13">
    <source>
        <dbReference type="ARBA" id="ARBA00022723"/>
    </source>
</evidence>
<keyword evidence="20" id="KW-1185">Reference proteome</keyword>
<dbReference type="GO" id="GO:0009055">
    <property type="term" value="F:electron transfer activity"/>
    <property type="evidence" value="ECO:0007669"/>
    <property type="project" value="TreeGrafter"/>
</dbReference>
<protein>
    <recommendedName>
        <fullName evidence="6">Succinate dehydrogenase hydrophobic membrane anchor subunit</fullName>
    </recommendedName>
</protein>
<keyword evidence="11" id="KW-0349">Heme</keyword>
<evidence type="ECO:0000256" key="16">
    <source>
        <dbReference type="ARBA" id="ARBA00023004"/>
    </source>
</evidence>
<keyword evidence="9" id="KW-0997">Cell inner membrane</keyword>
<comment type="pathway">
    <text evidence="4">Carbohydrate metabolism; tricarboxylic acid cycle.</text>
</comment>
<dbReference type="PANTHER" id="PTHR38689:SF1">
    <property type="entry name" value="SUCCINATE DEHYDROGENASE HYDROPHOBIC MEMBRANE ANCHOR SUBUNIT"/>
    <property type="match status" value="1"/>
</dbReference>
<gene>
    <name evidence="19" type="ORF">GCM10011385_13260</name>
</gene>
<proteinExistence type="predicted"/>
<organism evidence="19 20">
    <name type="scientific">Nitratireductor aestuarii</name>
    <dbReference type="NCBI Taxonomy" id="1735103"/>
    <lineage>
        <taxon>Bacteria</taxon>
        <taxon>Pseudomonadati</taxon>
        <taxon>Pseudomonadota</taxon>
        <taxon>Alphaproteobacteria</taxon>
        <taxon>Hyphomicrobiales</taxon>
        <taxon>Phyllobacteriaceae</taxon>
        <taxon>Nitratireductor</taxon>
    </lineage>
</organism>
<feature type="transmembrane region" description="Helical" evidence="18">
    <location>
        <begin position="98"/>
        <end position="120"/>
    </location>
</feature>
<dbReference type="AlphaFoldDB" id="A0A916RLQ3"/>